<evidence type="ECO:0000313" key="3">
    <source>
        <dbReference type="EMBL" id="KAF5838595.1"/>
    </source>
</evidence>
<accession>A0ABQ7GVH4</accession>
<organism evidence="3 4">
    <name type="scientific">Dunaliella salina</name>
    <name type="common">Green alga</name>
    <name type="synonym">Protococcus salinus</name>
    <dbReference type="NCBI Taxonomy" id="3046"/>
    <lineage>
        <taxon>Eukaryota</taxon>
        <taxon>Viridiplantae</taxon>
        <taxon>Chlorophyta</taxon>
        <taxon>core chlorophytes</taxon>
        <taxon>Chlorophyceae</taxon>
        <taxon>CS clade</taxon>
        <taxon>Chlamydomonadales</taxon>
        <taxon>Dunaliellaceae</taxon>
        <taxon>Dunaliella</taxon>
    </lineage>
</organism>
<proteinExistence type="predicted"/>
<keyword evidence="4" id="KW-1185">Reference proteome</keyword>
<keyword evidence="2" id="KW-1133">Transmembrane helix</keyword>
<evidence type="ECO:0000256" key="2">
    <source>
        <dbReference type="SAM" id="Phobius"/>
    </source>
</evidence>
<protein>
    <recommendedName>
        <fullName evidence="5">Encoded protein</fullName>
    </recommendedName>
</protein>
<comment type="caution">
    <text evidence="3">The sequence shown here is derived from an EMBL/GenBank/DDBJ whole genome shotgun (WGS) entry which is preliminary data.</text>
</comment>
<reference evidence="3" key="1">
    <citation type="submission" date="2017-08" db="EMBL/GenBank/DDBJ databases">
        <authorList>
            <person name="Polle J.E."/>
            <person name="Barry K."/>
            <person name="Cushman J."/>
            <person name="Schmutz J."/>
            <person name="Tran D."/>
            <person name="Hathwaick L.T."/>
            <person name="Yim W.C."/>
            <person name="Jenkins J."/>
            <person name="Mckie-Krisberg Z.M."/>
            <person name="Prochnik S."/>
            <person name="Lindquist E."/>
            <person name="Dockter R.B."/>
            <person name="Adam C."/>
            <person name="Molina H."/>
            <person name="Bunkerborg J."/>
            <person name="Jin E."/>
            <person name="Buchheim M."/>
            <person name="Magnuson J."/>
        </authorList>
    </citation>
    <scope>NUCLEOTIDE SEQUENCE</scope>
    <source>
        <strain evidence="3">CCAP 19/18</strain>
    </source>
</reference>
<evidence type="ECO:0000313" key="4">
    <source>
        <dbReference type="Proteomes" id="UP000815325"/>
    </source>
</evidence>
<keyword evidence="2" id="KW-0812">Transmembrane</keyword>
<dbReference type="EMBL" id="MU069573">
    <property type="protein sequence ID" value="KAF5838595.1"/>
    <property type="molecule type" value="Genomic_DNA"/>
</dbReference>
<feature type="region of interest" description="Disordered" evidence="1">
    <location>
        <begin position="88"/>
        <end position="119"/>
    </location>
</feature>
<keyword evidence="2" id="KW-0472">Membrane</keyword>
<evidence type="ECO:0008006" key="5">
    <source>
        <dbReference type="Google" id="ProtNLM"/>
    </source>
</evidence>
<feature type="transmembrane region" description="Helical" evidence="2">
    <location>
        <begin position="374"/>
        <end position="392"/>
    </location>
</feature>
<dbReference type="Pfam" id="PF04113">
    <property type="entry name" value="Gpi16"/>
    <property type="match status" value="1"/>
</dbReference>
<dbReference type="PANTHER" id="PTHR12959:SF11">
    <property type="entry name" value="GPI TRANSAMIDASE COMPONENT PIG-T"/>
    <property type="match status" value="1"/>
</dbReference>
<dbReference type="PANTHER" id="PTHR12959">
    <property type="entry name" value="GPI TRANSAMIDASE COMPONENT PIG-T-RELATED"/>
    <property type="match status" value="1"/>
</dbReference>
<dbReference type="InterPro" id="IPR007245">
    <property type="entry name" value="PIG-T"/>
</dbReference>
<evidence type="ECO:0000256" key="1">
    <source>
        <dbReference type="SAM" id="MobiDB-lite"/>
    </source>
</evidence>
<dbReference type="Proteomes" id="UP000815325">
    <property type="component" value="Unassembled WGS sequence"/>
</dbReference>
<name>A0ABQ7GVH4_DUNSA</name>
<feature type="transmembrane region" description="Helical" evidence="2">
    <location>
        <begin position="331"/>
        <end position="353"/>
    </location>
</feature>
<sequence length="415" mass="45661">MQQLNKGQRVPLTFNSCGDLARWAWKSAASAAHSNSHSSAACAQALRWLCAQVRSSGFTGKTPTLFSFFPNSLARVCQAAGSSKLYLRRDQHKGSREQQPQDAVHHMEPSEEGGQVWPGEPQHYDIHDLMLMAVQPHRGLAGFLGQARLPEMQDSSQIVGTYVPAVSARRTLLGSGTFKGHYSLQLELGSYKASGAMTLGPRLLCVYQTIPWFVRLWVHTLVVMLEDKVVLPHQMAYHHLQPSVDRVSPLILEFCLEVPPGKQSVSITADFTKHFLTVFEHLPDAHRGFDIPAAIISYMSNESCHEAPCIHEEFSDGSLVQLATPDFSMPYNVICLSSTVMGVFVGSTLNTLVFRPGKLLSMDAGSRKRRKIRLAVSTVLLLALGFALALHVDKDFAGQVDSTLQLLDLPSLSLS</sequence>
<gene>
    <name evidence="3" type="ORF">DUNSADRAFT_2580</name>
</gene>